<keyword evidence="1" id="KW-0812">Transmembrane</keyword>
<dbReference type="AlphaFoldDB" id="A0A7D7QJH1"/>
<reference evidence="4" key="2">
    <citation type="submission" date="2020-07" db="EMBL/GenBank/DDBJ databases">
        <title>Chryseobacterium sp.cx-624.</title>
        <authorList>
            <person name="Yang C."/>
        </authorList>
    </citation>
    <scope>NUCLEOTIDE SEQUENCE [LARGE SCALE GENOMIC DNA]</scope>
    <source>
        <strain evidence="4">cx-624</strain>
    </source>
</reference>
<feature type="transmembrane region" description="Helical" evidence="1">
    <location>
        <begin position="97"/>
        <end position="115"/>
    </location>
</feature>
<organism evidence="3 4">
    <name type="scientific">Marnyiella aurantia</name>
    <dbReference type="NCBI Taxonomy" id="2758037"/>
    <lineage>
        <taxon>Bacteria</taxon>
        <taxon>Pseudomonadati</taxon>
        <taxon>Bacteroidota</taxon>
        <taxon>Flavobacteriia</taxon>
        <taxon>Flavobacteriales</taxon>
        <taxon>Weeksellaceae</taxon>
        <taxon>Marnyiella</taxon>
    </lineage>
</organism>
<keyword evidence="2" id="KW-0503">Monooxygenase</keyword>
<dbReference type="GO" id="GO:0004497">
    <property type="term" value="F:monooxygenase activity"/>
    <property type="evidence" value="ECO:0007669"/>
    <property type="project" value="UniProtKB-KW"/>
</dbReference>
<evidence type="ECO:0000256" key="1">
    <source>
        <dbReference type="SAM" id="Phobius"/>
    </source>
</evidence>
<gene>
    <name evidence="3" type="ORF">H1R16_07035</name>
    <name evidence="2" type="ORF">H2507_08405</name>
</gene>
<feature type="transmembrane region" description="Helical" evidence="1">
    <location>
        <begin position="202"/>
        <end position="226"/>
    </location>
</feature>
<dbReference type="Proteomes" id="UP000515349">
    <property type="component" value="Chromosome"/>
</dbReference>
<accession>A0A7D7QJH1</accession>
<proteinExistence type="predicted"/>
<evidence type="ECO:0000313" key="5">
    <source>
        <dbReference type="Proteomes" id="UP000539710"/>
    </source>
</evidence>
<keyword evidence="1" id="KW-0472">Membrane</keyword>
<name>A0A7D7QJH1_9FLAO</name>
<keyword evidence="1" id="KW-1133">Transmembrane helix</keyword>
<reference evidence="2" key="4">
    <citation type="submission" date="2020-07" db="EMBL/GenBank/DDBJ databases">
        <authorList>
            <person name="Yang C."/>
        </authorList>
    </citation>
    <scope>NUCLEOTIDE SEQUENCE</scope>
    <source>
        <strain evidence="2">Cx-624</strain>
    </source>
</reference>
<keyword evidence="5" id="KW-1185">Reference proteome</keyword>
<reference evidence="5" key="3">
    <citation type="submission" date="2020-07" db="EMBL/GenBank/DDBJ databases">
        <title>Flavobacterium sp. xlx-214.</title>
        <authorList>
            <person name="Yang C."/>
        </authorList>
    </citation>
    <scope>NUCLEOTIDE SEQUENCE [LARGE SCALE GENOMIC DNA]</scope>
    <source>
        <strain evidence="5">CX-624</strain>
    </source>
</reference>
<dbReference type="EMBL" id="JACEUX010000002">
    <property type="protein sequence ID" value="MBA5247186.1"/>
    <property type="molecule type" value="Genomic_DNA"/>
</dbReference>
<dbReference type="EMBL" id="CP059472">
    <property type="protein sequence ID" value="QMS97485.1"/>
    <property type="molecule type" value="Genomic_DNA"/>
</dbReference>
<sequence length="256" mass="27885">MENFSEFELQGTAPQRNFSDIIGHAFNTYVKIIGWSILVTLLTVVVSIIFSAISGPLVGYNALESQAEMEELMRDGSFASGNFVSAMMGIPGYMESILLSTVLSLLMYPVYAGYVNAMHRANTGQNVSLGDFFIGFRQNTLQFIIFGLIMAIAMVIGLMLCVIPVFFIIPFFFLGIPFILFENAGAIDALKKSFSTAGSNYGTILAVSFVSLIITVAGIILCGIGILLTAPFFYAAMYSVYCAYFGVPRETQTVAR</sequence>
<evidence type="ECO:0000313" key="3">
    <source>
        <dbReference type="EMBL" id="QMS97485.1"/>
    </source>
</evidence>
<feature type="transmembrane region" description="Helical" evidence="1">
    <location>
        <begin position="32"/>
        <end position="53"/>
    </location>
</feature>
<protein>
    <submittedName>
        <fullName evidence="3">Beta-carotene 15,15'-monooxygenase</fullName>
    </submittedName>
</protein>
<reference evidence="3" key="1">
    <citation type="submission" date="2020-07" db="EMBL/GenBank/DDBJ databases">
        <title>Chryseobacterium sp. CX-624.</title>
        <authorList>
            <person name="Yang C."/>
        </authorList>
    </citation>
    <scope>NUCLEOTIDE SEQUENCE</scope>
    <source>
        <strain evidence="3">CX-624</strain>
    </source>
</reference>
<evidence type="ECO:0000313" key="4">
    <source>
        <dbReference type="Proteomes" id="UP000515349"/>
    </source>
</evidence>
<dbReference type="Proteomes" id="UP000539710">
    <property type="component" value="Unassembled WGS sequence"/>
</dbReference>
<feature type="transmembrane region" description="Helical" evidence="1">
    <location>
        <begin position="171"/>
        <end position="190"/>
    </location>
</feature>
<evidence type="ECO:0000313" key="2">
    <source>
        <dbReference type="EMBL" id="MBA5247186.1"/>
    </source>
</evidence>
<dbReference type="KEGG" id="cbau:H1R16_07035"/>
<feature type="transmembrane region" description="Helical" evidence="1">
    <location>
        <begin position="232"/>
        <end position="247"/>
    </location>
</feature>
<feature type="transmembrane region" description="Helical" evidence="1">
    <location>
        <begin position="143"/>
        <end position="165"/>
    </location>
</feature>
<dbReference type="RefSeq" id="WP_181887279.1">
    <property type="nucleotide sequence ID" value="NZ_CP059472.1"/>
</dbReference>
<keyword evidence="2" id="KW-0560">Oxidoreductase</keyword>